<feature type="compositionally biased region" description="Basic residues" evidence="4">
    <location>
        <begin position="855"/>
        <end position="864"/>
    </location>
</feature>
<evidence type="ECO:0000259" key="6">
    <source>
        <dbReference type="PROSITE" id="PS51192"/>
    </source>
</evidence>
<dbReference type="Proteomes" id="UP000001357">
    <property type="component" value="Unassembled WGS sequence"/>
</dbReference>
<keyword evidence="9" id="KW-1185">Reference proteome</keyword>
<dbReference type="EMBL" id="CH991589">
    <property type="protein sequence ID" value="EDQ84348.1"/>
    <property type="molecule type" value="Genomic_DNA"/>
</dbReference>
<evidence type="ECO:0000256" key="4">
    <source>
        <dbReference type="SAM" id="MobiDB-lite"/>
    </source>
</evidence>
<dbReference type="SUPFAM" id="SSF52058">
    <property type="entry name" value="L domain-like"/>
    <property type="match status" value="2"/>
</dbReference>
<dbReference type="InterPro" id="IPR011545">
    <property type="entry name" value="DEAD/DEAH_box_helicase_dom"/>
</dbReference>
<sequence>MGRQSCQSQQWGRSLVLMALAMLLAGTGARPTMRLDAVGNLRIDTGPTETAASVLLNGVDAVGALTALRRAIVHLGGHIIEPAPLIEEPVEAAKACFALNECGHLVLNSSTGRGVLLNGMDVLHELTLLQQATEALASSAAIETASTASSASVAPVSASCSTLMDAGAENSITVDSVGNVHLNSSGMQAIWLNGLDFLSALAELQAAVTRLEQATTASPSTSPVPVHVHVGNVGCDLSAIPPTTATIQGNLMLDQCGDAFTGAGMMVLSHLQRVEGSVSISGNAALTHVDGLSNLYYISDSLTIGNNAALTSVDGLGHLIDIGGSLTISENVQLTDIDGLSGLKSIPGHVYVSNNAQITNVDGLASINYIASHLSLIGNTALSQVDGLRSVTSVPGHLTITTRRSGFPITKGVKDSSPWRLLEARKKTTASVVVAVDRWLKPLLPAHTTTHPLSHLDAFINGAAKQDPNLGTAVASIRKTIDEARPDCPAMDWATFQATITQVLNALDQALAAPKALSNRLKQLDPNTDNLESILQELHGATTGFELQPAFLELQTFLAACPAPPTTPVIAPKTPPSDLAAALSKVIVLSGVEPKRQELLTSANSNLKRLVLALIDALGAVARAGTNDTIHRVETLGQCARCVDASAPPPAEALPEAWEELCQAHGKLSLTLCRGKCHTCVLFCPLLGLSCRMRNLHVNKSIPRECHGLQAELKCDIMFCLFPHVNPSSFNPFSPCSYPLFTRPANASSYRHSTHPAMSRAQESVCLHCNITFHSRVARDQHVSLVHQKRTRIRLNGEVIVRHRENDGFFHCRVAGCHYRHKRAVTLKSHLRHQHEERAPPMPAVINNHPPARQKPARTRTRKRVVRLDRGLGIAGARQFMEGIGCLVIVEESHDASAADVSENEQELEEQQRFKHFISSTQAMASEAEDKRCPHGVHQMHPFYDSVGMTLVINELKSERMVELGHNTPSALLESGMHELFWTAYEQLSDQGLAAAAVTRLFDDNEGQYQHRPMRQVQPQTVSRYLSLGTRLVQFLLLLEAMPAPDPSSFLGQVLASRGPAVINATAALSAALDAGMTKKELVEPLTSLWLALVEVELSLFDNDKVHFVNVFLLCTAVSKGSGILQDIRQWTTTPAGLLYVFKLFLLRRGKNESWSVANELRPYMQPGRLVHFLSQRMSMARTASMAEGQAGVDVEVRADGDVTDETLHTIVCRGIELNVEELGAALEQMRKDMTETLDKHLLLVSGLRTKYENENERLRLKEDRTNRVKNWWVGHGSPAENALFDHIGQTPSLRQEFIRTEHGSSGELTFREDRVCRHEPLCIKGCPTKTAWAGNEPRFFAEKQLSILTRVSKTYWLSLNEQHTFRYPLEHMLSSWLQKRGGLDTPDDENGIHNAEQDDEDFLDDELDEDHMSHDETMTLRREVRDARNHYNNSHLLFNIAPLQTMVSPATIYATFRRQMTTYLHRPKLGVATWRHAATFWMTTFVINRLSAETTGALGSLIHTQAQHSGDTAQRAYARTASDHVQTKMSSRLMHQVASQKWHALFGLDRKRSIAELTANQEALKARYPISWNPVTDLSPEANGRIIMNTRAEHDVPYMTQLAKQASISWGHSFNSQEQLDLAAAIDQHQPEDGWLIVVAPTGMGKTFCTLPKLGCRPHAGTVLWIVPFVAVANDLLRRFQGAGHSAQRWLGPSTQVADGLDVLIVTTDMFVRVGSESLHGKVCFQRIRTVVMDEAHTLISDASYRDVMDEVAASVGSGGWTNIKRVALTGTLCIGDQEHLFRKLGQQVGGKVYRLETMRRDLQLRVLHGNQLNFLSHVQDTVDTQRVMRQANGERVHMMVFCDTVNEVKLLCDQLHARGYMALPYYTDLEEKAQKDHVAQWQRGECDVIVATSCLSTGVDLLTIRHVLWYGNGYNVYTLAQAFGRAGRDKQGGTAELWLPVRRGPAPGMEKFVEGNACRSWALGKLLDPRAATCFAAGQSLCDVCAGTAQRLEPAIAARQQRAAQALSVGHVEAEPEAMAEEEDVLSEPPAARLEEEESIGPESALDVTSASNVDTVASPGPGAVAAQSSRSTPRAQDTAVVATNGGPMTDAAVPRIQTSAAWIDEADTAPMSVPASPMVSDADGEAPLQQDARGPAQTTMAEGESTSQPVVQSAAQPTPTKHAPTPSASIICVPVPSASGSTSSPARSAASSASGTLRRKRVPLAAESTCTPGSDNHDDGNGIATSPAASTSKRTASDVTCTAVASSTAAQAAESPLPAAKRAASSGTRTATVAATAITRSEAPTRHDEAGHGRGARALLVVRCRRCGATGKCCRGASDVMDERVAKRHCRVTVMDLPFLLISCWAAICCQDNSSL</sequence>
<feature type="domain" description="Helicase ATP-binding" evidence="6">
    <location>
        <begin position="1628"/>
        <end position="1792"/>
    </location>
</feature>
<evidence type="ECO:0000259" key="7">
    <source>
        <dbReference type="PROSITE" id="PS51194"/>
    </source>
</evidence>
<dbReference type="PANTHER" id="PTHR24144:SF5">
    <property type="entry name" value="BTB DOMAIN-CONTAINING PROTEIN"/>
    <property type="match status" value="1"/>
</dbReference>
<feature type="compositionally biased region" description="Polar residues" evidence="4">
    <location>
        <begin position="2049"/>
        <end position="2058"/>
    </location>
</feature>
<accession>A9VDR6</accession>
<dbReference type="InterPro" id="IPR013087">
    <property type="entry name" value="Znf_C2H2_type"/>
</dbReference>
<dbReference type="KEGG" id="mbr:MONBRDRAFT_39322"/>
<feature type="signal peptide" evidence="5">
    <location>
        <begin position="1"/>
        <end position="29"/>
    </location>
</feature>
<dbReference type="InterPro" id="IPR001650">
    <property type="entry name" value="Helicase_C-like"/>
</dbReference>
<keyword evidence="2" id="KW-0067">ATP-binding</keyword>
<feature type="compositionally biased region" description="Polar residues" evidence="4">
    <location>
        <begin position="2226"/>
        <end position="2237"/>
    </location>
</feature>
<dbReference type="STRING" id="81824.A9VDR6"/>
<dbReference type="Gene3D" id="3.80.20.20">
    <property type="entry name" value="Receptor L-domain"/>
    <property type="match status" value="1"/>
</dbReference>
<evidence type="ECO:0000313" key="8">
    <source>
        <dbReference type="EMBL" id="EDQ84348.1"/>
    </source>
</evidence>
<feature type="compositionally biased region" description="Polar residues" evidence="4">
    <location>
        <begin position="2139"/>
        <end position="2162"/>
    </location>
</feature>
<dbReference type="SMART" id="SM00355">
    <property type="entry name" value="ZnF_C2H2"/>
    <property type="match status" value="2"/>
</dbReference>
<feature type="region of interest" description="Disordered" evidence="4">
    <location>
        <begin position="841"/>
        <end position="864"/>
    </location>
</feature>
<dbReference type="GO" id="GO:0005524">
    <property type="term" value="F:ATP binding"/>
    <property type="evidence" value="ECO:0007669"/>
    <property type="project" value="UniProtKB-KW"/>
</dbReference>
<feature type="coiled-coil region" evidence="3">
    <location>
        <begin position="1213"/>
        <end position="1269"/>
    </location>
</feature>
<evidence type="ECO:0000256" key="2">
    <source>
        <dbReference type="ARBA" id="ARBA00022840"/>
    </source>
</evidence>
<keyword evidence="3" id="KW-0175">Coiled coil</keyword>
<keyword evidence="5" id="KW-0732">Signal</keyword>
<evidence type="ECO:0000256" key="5">
    <source>
        <dbReference type="SAM" id="SignalP"/>
    </source>
</evidence>
<evidence type="ECO:0000313" key="9">
    <source>
        <dbReference type="Proteomes" id="UP000001357"/>
    </source>
</evidence>
<reference evidence="8 9" key="1">
    <citation type="journal article" date="2008" name="Nature">
        <title>The genome of the choanoflagellate Monosiga brevicollis and the origin of metazoans.</title>
        <authorList>
            <consortium name="JGI Sequencing"/>
            <person name="King N."/>
            <person name="Westbrook M.J."/>
            <person name="Young S.L."/>
            <person name="Kuo A."/>
            <person name="Abedin M."/>
            <person name="Chapman J."/>
            <person name="Fairclough S."/>
            <person name="Hellsten U."/>
            <person name="Isogai Y."/>
            <person name="Letunic I."/>
            <person name="Marr M."/>
            <person name="Pincus D."/>
            <person name="Putnam N."/>
            <person name="Rokas A."/>
            <person name="Wright K.J."/>
            <person name="Zuzow R."/>
            <person name="Dirks W."/>
            <person name="Good M."/>
            <person name="Goodstein D."/>
            <person name="Lemons D."/>
            <person name="Li W."/>
            <person name="Lyons J.B."/>
            <person name="Morris A."/>
            <person name="Nichols S."/>
            <person name="Richter D.J."/>
            <person name="Salamov A."/>
            <person name="Bork P."/>
            <person name="Lim W.A."/>
            <person name="Manning G."/>
            <person name="Miller W.T."/>
            <person name="McGinnis W."/>
            <person name="Shapiro H."/>
            <person name="Tjian R."/>
            <person name="Grigoriev I.V."/>
            <person name="Rokhsar D."/>
        </authorList>
    </citation>
    <scope>NUCLEOTIDE SEQUENCE [LARGE SCALE GENOMIC DNA]</scope>
    <source>
        <strain evidence="9">MX1 / ATCC 50154</strain>
    </source>
</reference>
<feature type="compositionally biased region" description="Low complexity" evidence="4">
    <location>
        <begin position="2179"/>
        <end position="2199"/>
    </location>
</feature>
<dbReference type="Pfam" id="PF00271">
    <property type="entry name" value="Helicase_C"/>
    <property type="match status" value="1"/>
</dbReference>
<dbReference type="Pfam" id="PF00270">
    <property type="entry name" value="DEAD"/>
    <property type="match status" value="1"/>
</dbReference>
<dbReference type="RefSeq" id="XP_001750844.1">
    <property type="nucleotide sequence ID" value="XM_001750792.1"/>
</dbReference>
<dbReference type="InterPro" id="IPR027417">
    <property type="entry name" value="P-loop_NTPase"/>
</dbReference>
<dbReference type="Gene3D" id="3.40.50.300">
    <property type="entry name" value="P-loop containing nucleotide triphosphate hydrolases"/>
    <property type="match status" value="2"/>
</dbReference>
<evidence type="ECO:0000256" key="1">
    <source>
        <dbReference type="ARBA" id="ARBA00022741"/>
    </source>
</evidence>
<dbReference type="InterPro" id="IPR036941">
    <property type="entry name" value="Rcpt_L-dom_sf"/>
</dbReference>
<dbReference type="SMART" id="SM00487">
    <property type="entry name" value="DEXDc"/>
    <property type="match status" value="1"/>
</dbReference>
<gene>
    <name evidence="8" type="ORF">MONBRDRAFT_39322</name>
</gene>
<protein>
    <submittedName>
        <fullName evidence="8">Uncharacterized protein</fullName>
    </submittedName>
</protein>
<feature type="compositionally biased region" description="Acidic residues" evidence="4">
    <location>
        <begin position="2017"/>
        <end position="2028"/>
    </location>
</feature>
<dbReference type="InParanoid" id="A9VDR6"/>
<dbReference type="SUPFAM" id="SSF52540">
    <property type="entry name" value="P-loop containing nucleoside triphosphate hydrolases"/>
    <property type="match status" value="1"/>
</dbReference>
<dbReference type="eggNOG" id="KOG0351">
    <property type="taxonomic scope" value="Eukaryota"/>
</dbReference>
<dbReference type="GO" id="GO:0003676">
    <property type="term" value="F:nucleic acid binding"/>
    <property type="evidence" value="ECO:0007669"/>
    <property type="project" value="InterPro"/>
</dbReference>
<dbReference type="PANTHER" id="PTHR24144">
    <property type="entry name" value="ANKYRIN REPEAT DOMAIN-CONTAINING PROTEIN 49"/>
    <property type="match status" value="1"/>
</dbReference>
<feature type="chain" id="PRO_5002745394" evidence="5">
    <location>
        <begin position="30"/>
        <end position="2359"/>
    </location>
</feature>
<feature type="domain" description="Helicase C-terminal" evidence="7">
    <location>
        <begin position="1825"/>
        <end position="1969"/>
    </location>
</feature>
<dbReference type="PROSITE" id="PS51192">
    <property type="entry name" value="HELICASE_ATP_BIND_1"/>
    <property type="match status" value="1"/>
</dbReference>
<feature type="region of interest" description="Disordered" evidence="4">
    <location>
        <begin position="2113"/>
        <end position="2240"/>
    </location>
</feature>
<proteinExistence type="predicted"/>
<dbReference type="SMART" id="SM00490">
    <property type="entry name" value="HELICc"/>
    <property type="match status" value="1"/>
</dbReference>
<feature type="compositionally biased region" description="Polar residues" evidence="4">
    <location>
        <begin position="2069"/>
        <end position="2078"/>
    </location>
</feature>
<dbReference type="InterPro" id="IPR014001">
    <property type="entry name" value="Helicase_ATP-bd"/>
</dbReference>
<dbReference type="GeneID" id="5896094"/>
<feature type="region of interest" description="Disordered" evidence="4">
    <location>
        <begin position="2255"/>
        <end position="2274"/>
    </location>
</feature>
<dbReference type="PROSITE" id="PS51194">
    <property type="entry name" value="HELICASE_CTER"/>
    <property type="match status" value="1"/>
</dbReference>
<organism evidence="8 9">
    <name type="scientific">Monosiga brevicollis</name>
    <name type="common">Choanoflagellate</name>
    <dbReference type="NCBI Taxonomy" id="81824"/>
    <lineage>
        <taxon>Eukaryota</taxon>
        <taxon>Choanoflagellata</taxon>
        <taxon>Craspedida</taxon>
        <taxon>Salpingoecidae</taxon>
        <taxon>Monosiga</taxon>
    </lineage>
</organism>
<name>A9VDR6_MONBE</name>
<feature type="region of interest" description="Disordered" evidence="4">
    <location>
        <begin position="2010"/>
        <end position="2080"/>
    </location>
</feature>
<keyword evidence="1" id="KW-0547">Nucleotide-binding</keyword>
<evidence type="ECO:0000256" key="3">
    <source>
        <dbReference type="SAM" id="Coils"/>
    </source>
</evidence>